<comment type="pathway">
    <text evidence="1">Purine metabolism; 7-cyano-7-deazaguanine biosynthesis.</text>
</comment>
<evidence type="ECO:0000256" key="6">
    <source>
        <dbReference type="ARBA" id="ARBA00048807"/>
    </source>
</evidence>
<organism evidence="7 8">
    <name type="scientific">Haliangium ochraceum (strain DSM 14365 / JCM 11303 / SMP-2)</name>
    <dbReference type="NCBI Taxonomy" id="502025"/>
    <lineage>
        <taxon>Bacteria</taxon>
        <taxon>Pseudomonadati</taxon>
        <taxon>Myxococcota</taxon>
        <taxon>Polyangia</taxon>
        <taxon>Haliangiales</taxon>
        <taxon>Kofleriaceae</taxon>
        <taxon>Haliangium</taxon>
    </lineage>
</organism>
<dbReference type="EC" id="4.1.2.50" evidence="3"/>
<name>D0LZK1_HALO1</name>
<dbReference type="OrthoDB" id="9804698at2"/>
<evidence type="ECO:0000256" key="1">
    <source>
        <dbReference type="ARBA" id="ARBA00005061"/>
    </source>
</evidence>
<keyword evidence="8" id="KW-1185">Reference proteome</keyword>
<accession>D0LZK1</accession>
<dbReference type="STRING" id="502025.Hoch_5497"/>
<dbReference type="InterPro" id="IPR038418">
    <property type="entry name" value="6-PTP_synth/QueD_sf"/>
</dbReference>
<dbReference type="eggNOG" id="COG0720">
    <property type="taxonomic scope" value="Bacteria"/>
</dbReference>
<dbReference type="UniPathway" id="UPA00391"/>
<evidence type="ECO:0000256" key="3">
    <source>
        <dbReference type="ARBA" id="ARBA00012982"/>
    </source>
</evidence>
<evidence type="ECO:0000256" key="2">
    <source>
        <dbReference type="ARBA" id="ARBA00008900"/>
    </source>
</evidence>
<evidence type="ECO:0000313" key="8">
    <source>
        <dbReference type="Proteomes" id="UP000001880"/>
    </source>
</evidence>
<dbReference type="HOGENOM" id="CLU_111016_3_0_7"/>
<dbReference type="Gene3D" id="3.30.479.10">
    <property type="entry name" value="6-pyruvoyl tetrahydropterin synthase/QueD"/>
    <property type="match status" value="1"/>
</dbReference>
<dbReference type="AlphaFoldDB" id="D0LZK1"/>
<dbReference type="KEGG" id="hoh:Hoch_5497"/>
<sequence length="168" mass="18962">MREYRIEVARELFKFSCAHMTVFPDGTKERLHGHNYFLGITLELRDISFRNMIAFAAIKDAGAALSQAWKEHLLLATENPHYELVREDESEIEFRLCGQRYVVPRGDVVLLPLDNIAVEPLAAHATDLLTERLRSVLSSEVVSAIEVRVSEGPGQGAVCRQVFERPSP</sequence>
<comment type="catalytic activity">
    <reaction evidence="6">
        <text>7,8-dihydroneopterin 3'-triphosphate + H2O = 6-carboxy-5,6,7,8-tetrahydropterin + triphosphate + acetaldehyde + 2 H(+)</text>
        <dbReference type="Rhea" id="RHEA:27966"/>
        <dbReference type="ChEBI" id="CHEBI:15343"/>
        <dbReference type="ChEBI" id="CHEBI:15377"/>
        <dbReference type="ChEBI" id="CHEBI:15378"/>
        <dbReference type="ChEBI" id="CHEBI:18036"/>
        <dbReference type="ChEBI" id="CHEBI:58462"/>
        <dbReference type="ChEBI" id="CHEBI:61032"/>
        <dbReference type="EC" id="4.1.2.50"/>
    </reaction>
</comment>
<protein>
    <recommendedName>
        <fullName evidence="4">6-carboxy-5,6,7,8-tetrahydropterin synthase</fullName>
        <ecNumber evidence="3">4.1.2.50</ecNumber>
    </recommendedName>
    <alternativeName>
        <fullName evidence="5">Queuosine biosynthesis protein QueD</fullName>
    </alternativeName>
</protein>
<dbReference type="EMBL" id="CP001804">
    <property type="protein sequence ID" value="ACY17980.1"/>
    <property type="molecule type" value="Genomic_DNA"/>
</dbReference>
<dbReference type="InterPro" id="IPR007115">
    <property type="entry name" value="6-PTP_synth/QueD"/>
</dbReference>
<dbReference type="SUPFAM" id="SSF55620">
    <property type="entry name" value="Tetrahydrobiopterin biosynthesis enzymes-like"/>
    <property type="match status" value="1"/>
</dbReference>
<dbReference type="GO" id="GO:0070497">
    <property type="term" value="F:6-carboxytetrahydropterin synthase activity"/>
    <property type="evidence" value="ECO:0007669"/>
    <property type="project" value="UniProtKB-EC"/>
</dbReference>
<evidence type="ECO:0000256" key="4">
    <source>
        <dbReference type="ARBA" id="ARBA00018141"/>
    </source>
</evidence>
<gene>
    <name evidence="7" type="ordered locus">Hoch_5497</name>
</gene>
<reference evidence="7 8" key="1">
    <citation type="journal article" date="2010" name="Stand. Genomic Sci.">
        <title>Complete genome sequence of Haliangium ochraceum type strain (SMP-2).</title>
        <authorList>
            <consortium name="US DOE Joint Genome Institute (JGI-PGF)"/>
            <person name="Ivanova N."/>
            <person name="Daum C."/>
            <person name="Lang E."/>
            <person name="Abt B."/>
            <person name="Kopitz M."/>
            <person name="Saunders E."/>
            <person name="Lapidus A."/>
            <person name="Lucas S."/>
            <person name="Glavina Del Rio T."/>
            <person name="Nolan M."/>
            <person name="Tice H."/>
            <person name="Copeland A."/>
            <person name="Cheng J.F."/>
            <person name="Chen F."/>
            <person name="Bruce D."/>
            <person name="Goodwin L."/>
            <person name="Pitluck S."/>
            <person name="Mavromatis K."/>
            <person name="Pati A."/>
            <person name="Mikhailova N."/>
            <person name="Chen A."/>
            <person name="Palaniappan K."/>
            <person name="Land M."/>
            <person name="Hauser L."/>
            <person name="Chang Y.J."/>
            <person name="Jeffries C.D."/>
            <person name="Detter J.C."/>
            <person name="Brettin T."/>
            <person name="Rohde M."/>
            <person name="Goker M."/>
            <person name="Bristow J."/>
            <person name="Markowitz V."/>
            <person name="Eisen J.A."/>
            <person name="Hugenholtz P."/>
            <person name="Kyrpides N.C."/>
            <person name="Klenk H.P."/>
        </authorList>
    </citation>
    <scope>NUCLEOTIDE SEQUENCE [LARGE SCALE GENOMIC DNA]</scope>
    <source>
        <strain evidence="8">DSM 14365 / CIP 107738 / JCM 11303 / AJ 13395 / SMP-2</strain>
    </source>
</reference>
<dbReference type="Pfam" id="PF01242">
    <property type="entry name" value="PTPS"/>
    <property type="match status" value="1"/>
</dbReference>
<proteinExistence type="inferred from homology"/>
<dbReference type="Proteomes" id="UP000001880">
    <property type="component" value="Chromosome"/>
</dbReference>
<dbReference type="RefSeq" id="WP_012830572.1">
    <property type="nucleotide sequence ID" value="NC_013440.1"/>
</dbReference>
<evidence type="ECO:0000313" key="7">
    <source>
        <dbReference type="EMBL" id="ACY17980.1"/>
    </source>
</evidence>
<evidence type="ECO:0000256" key="5">
    <source>
        <dbReference type="ARBA" id="ARBA00031449"/>
    </source>
</evidence>
<comment type="similarity">
    <text evidence="2">Belongs to the PTPS family. QueD subfamily.</text>
</comment>